<sequence>MSVVVDEQATPSVGMSVAQNGSNIRFVEAAGEDDCSAVTMDPVSQAPRSCGIQSTVSVVHTRIFSRPSAGGLRFSDAARTAAAGSSDGSKSHGVPYEGTVVHLPSRGRVWKSVPGAGAVANAPETNTDMPLATEKAKAAKEKSGQETAAAGHTAMPAKGKKRVPEVRLTRTFSQKAQETHATDTAADDSGSGATKKLSRRRCHHEKTAGAPGRQVRNPQTTETVIVKVIRAKKPVRVSRTTEGENGTSGSVAPSTSALKPARRKLTASTTDDAAVGKRSSKQKCTKKSIHTSAAAASAANARSTPNSTAAHSHTEEKSAQAVEALVDETCADRKSTVGQVTIESDEILNAYAVEN</sequence>
<dbReference type="OrthoDB" id="268045at2759"/>
<proteinExistence type="predicted"/>
<evidence type="ECO:0000313" key="2">
    <source>
        <dbReference type="EMBL" id="GET91103.1"/>
    </source>
</evidence>
<feature type="compositionally biased region" description="Polar residues" evidence="1">
    <location>
        <begin position="238"/>
        <end position="257"/>
    </location>
</feature>
<evidence type="ECO:0000256" key="1">
    <source>
        <dbReference type="SAM" id="MobiDB-lite"/>
    </source>
</evidence>
<comment type="caution">
    <text evidence="2">The sequence shown here is derived from an EMBL/GenBank/DDBJ whole genome shotgun (WGS) entry which is preliminary data.</text>
</comment>
<accession>A0A640KNC9</accession>
<dbReference type="Proteomes" id="UP000419144">
    <property type="component" value="Unassembled WGS sequence"/>
</dbReference>
<feature type="compositionally biased region" description="Low complexity" evidence="1">
    <location>
        <begin position="291"/>
        <end position="310"/>
    </location>
</feature>
<dbReference type="AlphaFoldDB" id="A0A640KNC9"/>
<protein>
    <submittedName>
        <fullName evidence="2">Uncharacterized protein</fullName>
    </submittedName>
</protein>
<evidence type="ECO:0000313" key="3">
    <source>
        <dbReference type="Proteomes" id="UP000419144"/>
    </source>
</evidence>
<reference evidence="2" key="1">
    <citation type="submission" date="2019-11" db="EMBL/GenBank/DDBJ databases">
        <title>Leishmania tarentolae CDS.</title>
        <authorList>
            <person name="Goto Y."/>
            <person name="Yamagishi J."/>
        </authorList>
    </citation>
    <scope>NUCLEOTIDE SEQUENCE [LARGE SCALE GENOMIC DNA]</scope>
    <source>
        <strain evidence="2">Parrot Tar II</strain>
    </source>
</reference>
<organism evidence="2 3">
    <name type="scientific">Leishmania tarentolae</name>
    <name type="common">Sauroleishmania tarentolae</name>
    <dbReference type="NCBI Taxonomy" id="5689"/>
    <lineage>
        <taxon>Eukaryota</taxon>
        <taxon>Discoba</taxon>
        <taxon>Euglenozoa</taxon>
        <taxon>Kinetoplastea</taxon>
        <taxon>Metakinetoplastina</taxon>
        <taxon>Trypanosomatida</taxon>
        <taxon>Trypanosomatidae</taxon>
        <taxon>Leishmaniinae</taxon>
        <taxon>Leishmania</taxon>
        <taxon>lizard Leishmania</taxon>
    </lineage>
</organism>
<dbReference type="EMBL" id="BLBS01000046">
    <property type="protein sequence ID" value="GET91103.1"/>
    <property type="molecule type" value="Genomic_DNA"/>
</dbReference>
<dbReference type="VEuPathDB" id="TriTrypDB:LtaPh_3110000"/>
<name>A0A640KNC9_LEITA</name>
<feature type="region of interest" description="Disordered" evidence="1">
    <location>
        <begin position="134"/>
        <end position="320"/>
    </location>
</feature>
<keyword evidence="3" id="KW-1185">Reference proteome</keyword>
<feature type="compositionally biased region" description="Basic and acidic residues" evidence="1">
    <location>
        <begin position="134"/>
        <end position="144"/>
    </location>
</feature>
<gene>
    <name evidence="2" type="ORF">LtaPh_3110000</name>
</gene>
<feature type="compositionally biased region" description="Basic residues" evidence="1">
    <location>
        <begin position="278"/>
        <end position="289"/>
    </location>
</feature>